<evidence type="ECO:0000256" key="6">
    <source>
        <dbReference type="ARBA" id="ARBA00023054"/>
    </source>
</evidence>
<evidence type="ECO:0000256" key="8">
    <source>
        <dbReference type="ARBA" id="ARBA00025273"/>
    </source>
</evidence>
<dbReference type="OrthoDB" id="2020926at2759"/>
<dbReference type="GO" id="GO:0043015">
    <property type="term" value="F:gamma-tubulin binding"/>
    <property type="evidence" value="ECO:0007669"/>
    <property type="project" value="InterPro"/>
</dbReference>
<evidence type="ECO:0000256" key="1">
    <source>
        <dbReference type="ARBA" id="ARBA00004300"/>
    </source>
</evidence>
<dbReference type="AlphaFoldDB" id="A0A8W8MXY4"/>
<keyword evidence="11" id="KW-1185">Reference proteome</keyword>
<comment type="subcellular location">
    <subcellularLocation>
        <location evidence="1">Cytoplasm</location>
        <location evidence="1">Cytoskeleton</location>
        <location evidence="1">Microtubule organizing center</location>
        <location evidence="1">Centrosome</location>
    </subcellularLocation>
</comment>
<dbReference type="OMA" id="ACQQYLQ"/>
<evidence type="ECO:0000256" key="5">
    <source>
        <dbReference type="ARBA" id="ARBA00022803"/>
    </source>
</evidence>
<dbReference type="EnsemblMetazoa" id="G4437.4">
    <property type="protein sequence ID" value="G4437.4:cds"/>
    <property type="gene ID" value="G4437"/>
</dbReference>
<dbReference type="PANTHER" id="PTHR14594">
    <property type="entry name" value="CENTROSOMAL PROTEIN OF 70 KDA"/>
    <property type="match status" value="1"/>
</dbReference>
<evidence type="ECO:0000256" key="4">
    <source>
        <dbReference type="ARBA" id="ARBA00022490"/>
    </source>
</evidence>
<organism evidence="10 11">
    <name type="scientific">Magallana gigas</name>
    <name type="common">Pacific oyster</name>
    <name type="synonym">Crassostrea gigas</name>
    <dbReference type="NCBI Taxonomy" id="29159"/>
    <lineage>
        <taxon>Eukaryota</taxon>
        <taxon>Metazoa</taxon>
        <taxon>Spiralia</taxon>
        <taxon>Lophotrochozoa</taxon>
        <taxon>Mollusca</taxon>
        <taxon>Bivalvia</taxon>
        <taxon>Autobranchia</taxon>
        <taxon>Pteriomorphia</taxon>
        <taxon>Ostreida</taxon>
        <taxon>Ostreoidea</taxon>
        <taxon>Ostreidae</taxon>
        <taxon>Magallana</taxon>
    </lineage>
</organism>
<dbReference type="InterPro" id="IPR037692">
    <property type="entry name" value="CEP70"/>
</dbReference>
<accession>A0A8W8MXY4</accession>
<sequence length="639" mass="74224">MADIQTSKKAPYEGDMDSNATINYRNEVDEWTEVNRKLKNHGLHIIKLLHPSDVALMTGRTVCLDSAMSKALRDNVLSLVADCDHRQTLIQDLIITNNKLKEDLEKQTNLTSKYHGRMKELQVLLESSRSRVQELEEEEGSILVEEEKLVNTKKAMHAKCKQLTQRCQSQEKEIERLKTKLQKMAEEEDKRANRQSQVFQEFKKRTARAHSVMDEKLLDIIDAYEKQVLGLQKQIEFYKSAELGESRDFDDEDQSIFSLQTEPSNNMKSLVRTYEKQLRKAQDKIKQLENDRELIRLDAGSRPQLQDYRVAQQRMKKLEKLLAVHNISIPGEKPNKDPYRLKKKYSTKLEDLDYLPLDFCRQHLRDICTETDAEDLEEVIPLLQKQKEYLETSQRYEQFCRCVQDICQDEEDQQGRLLSPSKKKNVLTEKSLQRTVAKLQCWKQDQDSLQELQISINRLGERVAPWLKIRMSGDPSMTQIISAVDKIVYDDGIIREKDGKEHPSRTVLENIVQHFQTLFDVPSVSGVFPRMNDIYTKLGEVHNVLNTLRNLLGLDPDAKSSEIVDAVGHLCQTYRNTTSKQLKSLLQTEDLEGVIRRLEEHSDFFPAFQEIVRKLFEILDIQRMDQIIPAVRALKLLAG</sequence>
<keyword evidence="7" id="KW-0206">Cytoskeleton</keyword>
<dbReference type="PANTHER" id="PTHR14594:SF1">
    <property type="entry name" value="CENTROSOMAL PROTEIN OF 70 KDA"/>
    <property type="match status" value="1"/>
</dbReference>
<evidence type="ECO:0000313" key="10">
    <source>
        <dbReference type="EnsemblMetazoa" id="G4437.4:cds"/>
    </source>
</evidence>
<evidence type="ECO:0000256" key="9">
    <source>
        <dbReference type="SAM" id="Coils"/>
    </source>
</evidence>
<comment type="function">
    <text evidence="8">Plays a role in the organization of both preexisting and nascent microtubules in interphase cells. During mitosis, required for the organization and orientation of the mitotic spindle.</text>
</comment>
<feature type="coiled-coil region" evidence="9">
    <location>
        <begin position="221"/>
        <end position="298"/>
    </location>
</feature>
<reference evidence="10" key="1">
    <citation type="submission" date="2022-08" db="UniProtKB">
        <authorList>
            <consortium name="EnsemblMetazoa"/>
        </authorList>
    </citation>
    <scope>IDENTIFICATION</scope>
    <source>
        <strain evidence="10">05x7-T-G4-1.051#20</strain>
    </source>
</reference>
<protein>
    <recommendedName>
        <fullName evidence="3">Centrosomal protein of 70 kDa</fullName>
    </recommendedName>
</protein>
<dbReference type="GO" id="GO:0070507">
    <property type="term" value="P:regulation of microtubule cytoskeleton organization"/>
    <property type="evidence" value="ECO:0007669"/>
    <property type="project" value="InterPro"/>
</dbReference>
<dbReference type="GO" id="GO:0005813">
    <property type="term" value="C:centrosome"/>
    <property type="evidence" value="ECO:0007669"/>
    <property type="project" value="UniProtKB-SubCell"/>
</dbReference>
<feature type="coiled-coil region" evidence="9">
    <location>
        <begin position="90"/>
        <end position="194"/>
    </location>
</feature>
<dbReference type="GO" id="GO:0060271">
    <property type="term" value="P:cilium assembly"/>
    <property type="evidence" value="ECO:0007669"/>
    <property type="project" value="InterPro"/>
</dbReference>
<evidence type="ECO:0000256" key="3">
    <source>
        <dbReference type="ARBA" id="ARBA00018408"/>
    </source>
</evidence>
<dbReference type="EnsemblMetazoa" id="G4437.5">
    <property type="protein sequence ID" value="G4437.5:cds"/>
    <property type="gene ID" value="G4437"/>
</dbReference>
<evidence type="ECO:0000256" key="7">
    <source>
        <dbReference type="ARBA" id="ARBA00023212"/>
    </source>
</evidence>
<dbReference type="KEGG" id="crg:105341395"/>
<evidence type="ECO:0000256" key="2">
    <source>
        <dbReference type="ARBA" id="ARBA00011832"/>
    </source>
</evidence>
<keyword evidence="5" id="KW-0802">TPR repeat</keyword>
<comment type="subunit">
    <text evidence="2">Directly interacts with tubulin-gamma; this interaction determines centrosomal localization.</text>
</comment>
<keyword evidence="4" id="KW-0963">Cytoplasm</keyword>
<dbReference type="GeneID" id="105341395"/>
<dbReference type="Proteomes" id="UP000005408">
    <property type="component" value="Unassembled WGS sequence"/>
</dbReference>
<evidence type="ECO:0000313" key="11">
    <source>
        <dbReference type="Proteomes" id="UP000005408"/>
    </source>
</evidence>
<proteinExistence type="predicted"/>
<name>A0A8W8MXY4_MAGGI</name>
<keyword evidence="6 9" id="KW-0175">Coiled coil</keyword>